<evidence type="ECO:0000313" key="1">
    <source>
        <dbReference type="EMBL" id="XPM62627.1"/>
    </source>
</evidence>
<dbReference type="Proteomes" id="UP000095472">
    <property type="component" value="Chromosome"/>
</dbReference>
<protein>
    <submittedName>
        <fullName evidence="1">Uncharacterized protein</fullName>
    </submittedName>
</protein>
<name>A0ACD5GPJ9_9CYAN</name>
<dbReference type="EMBL" id="CP182909">
    <property type="protein sequence ID" value="XPM62627.1"/>
    <property type="molecule type" value="Genomic_DNA"/>
</dbReference>
<proteinExistence type="predicted"/>
<gene>
    <name evidence="1" type="ORF">BH720_023660</name>
</gene>
<keyword evidence="2" id="KW-1185">Reference proteome</keyword>
<organism evidence="1 2">
    <name type="scientific">Desertifilum tharense IPPAS B-1220</name>
    <dbReference type="NCBI Taxonomy" id="1781255"/>
    <lineage>
        <taxon>Bacteria</taxon>
        <taxon>Bacillati</taxon>
        <taxon>Cyanobacteriota</taxon>
        <taxon>Cyanophyceae</taxon>
        <taxon>Desertifilales</taxon>
        <taxon>Desertifilaceae</taxon>
        <taxon>Desertifilum</taxon>
    </lineage>
</organism>
<reference evidence="1 2" key="1">
    <citation type="journal article" date="2016" name="Genome Announc.">
        <title>Draft Genome Sequence of the Thermotolerant Cyanobacterium Desertifilum sp. IPPAS B-1220.</title>
        <authorList>
            <person name="Mironov K.S."/>
            <person name="Sinetova M.A."/>
            <person name="Bolatkhan K."/>
            <person name="Zayadan B.K."/>
            <person name="Ustinova V.V."/>
            <person name="Kupriyanova E.V."/>
            <person name="Skrypnik A.N."/>
            <person name="Gogoleva N.E."/>
            <person name="Gogolev Y.V."/>
            <person name="Los D.A."/>
        </authorList>
    </citation>
    <scope>NUCLEOTIDE SEQUENCE [LARGE SCALE GENOMIC DNA]</scope>
    <source>
        <strain evidence="1 2">IPPAS B-1220</strain>
    </source>
</reference>
<accession>A0ACD5GPJ9</accession>
<evidence type="ECO:0000313" key="2">
    <source>
        <dbReference type="Proteomes" id="UP000095472"/>
    </source>
</evidence>
<sequence length="54" mass="5510">MLPFLSAFLIAQTSPTLTPRNSAPTITPPSRTVPGTSDTAPDSGASPTGNVTRL</sequence>